<reference evidence="3" key="1">
    <citation type="submission" date="2022-06" db="EMBL/GenBank/DDBJ databases">
        <title>Diverse halophilic archaea isolated from saline environments.</title>
        <authorList>
            <person name="Cui H.-L."/>
        </authorList>
    </citation>
    <scope>NUCLEOTIDE SEQUENCE</scope>
    <source>
        <strain evidence="3">WLHS1</strain>
    </source>
</reference>
<evidence type="ECO:0000313" key="3">
    <source>
        <dbReference type="EMBL" id="UTF52064.1"/>
    </source>
</evidence>
<dbReference type="InterPro" id="IPR029044">
    <property type="entry name" value="Nucleotide-diphossugar_trans"/>
</dbReference>
<keyword evidence="1" id="KW-0472">Membrane</keyword>
<keyword evidence="4" id="KW-1185">Reference proteome</keyword>
<dbReference type="InterPro" id="IPR001173">
    <property type="entry name" value="Glyco_trans_2-like"/>
</dbReference>
<name>A0A9E7N5E5_9EURY</name>
<evidence type="ECO:0000313" key="4">
    <source>
        <dbReference type="Proteomes" id="UP001056855"/>
    </source>
</evidence>
<dbReference type="Gene3D" id="3.90.550.10">
    <property type="entry name" value="Spore Coat Polysaccharide Biosynthesis Protein SpsA, Chain A"/>
    <property type="match status" value="1"/>
</dbReference>
<dbReference type="AlphaFoldDB" id="A0A9E7N5E5"/>
<evidence type="ECO:0000256" key="1">
    <source>
        <dbReference type="SAM" id="Phobius"/>
    </source>
</evidence>
<gene>
    <name evidence="3" type="ORF">NGM29_09610</name>
</gene>
<dbReference type="InterPro" id="IPR050256">
    <property type="entry name" value="Glycosyltransferase_2"/>
</dbReference>
<dbReference type="SUPFAM" id="SSF53448">
    <property type="entry name" value="Nucleotide-diphospho-sugar transferases"/>
    <property type="match status" value="1"/>
</dbReference>
<keyword evidence="1" id="KW-1133">Transmembrane helix</keyword>
<feature type="transmembrane region" description="Helical" evidence="1">
    <location>
        <begin position="319"/>
        <end position="343"/>
    </location>
</feature>
<accession>A0A9E7N5E5</accession>
<feature type="domain" description="Glycosyltransferase 2-like" evidence="2">
    <location>
        <begin position="10"/>
        <end position="61"/>
    </location>
</feature>
<dbReference type="KEGG" id="sawl:NGM29_09610"/>
<organism evidence="3 4">
    <name type="scientific">Natronosalvus rutilus</name>
    <dbReference type="NCBI Taxonomy" id="2953753"/>
    <lineage>
        <taxon>Archaea</taxon>
        <taxon>Methanobacteriati</taxon>
        <taxon>Methanobacteriota</taxon>
        <taxon>Stenosarchaea group</taxon>
        <taxon>Halobacteria</taxon>
        <taxon>Halobacteriales</taxon>
        <taxon>Natrialbaceae</taxon>
        <taxon>Natronosalvus</taxon>
    </lineage>
</organism>
<evidence type="ECO:0000259" key="2">
    <source>
        <dbReference type="Pfam" id="PF00535"/>
    </source>
</evidence>
<dbReference type="PANTHER" id="PTHR48090:SF6">
    <property type="entry name" value="SLR5056 PROTEIN"/>
    <property type="match status" value="1"/>
</dbReference>
<feature type="transmembrane region" description="Helical" evidence="1">
    <location>
        <begin position="288"/>
        <end position="307"/>
    </location>
</feature>
<dbReference type="GeneID" id="73290302"/>
<protein>
    <submittedName>
        <fullName evidence="3">Glycosyltransferase family 2 protein</fullName>
    </submittedName>
</protein>
<keyword evidence="1" id="KW-0812">Transmembrane</keyword>
<feature type="domain" description="Glycosyltransferase 2-like" evidence="2">
    <location>
        <begin position="95"/>
        <end position="211"/>
    </location>
</feature>
<sequence length="357" mass="39955">MYRDHSVAAVVPAYNEERFIGDVVREMPPFVDRLYVVNDCSTDSTWEAILEAAQTDARRRIDREGAVADRVERIRPDGGENPALAARATVHEPIGRVVPIDHRENRGAGGAIKTGYLAARAGRLDIVVTVDGDGQMDLDAMPKLLDPIVDGVADYAKGNRLLAPDHQRSMPRFRLFGNALLSLLTKIASGYWKLSDPQNGYTAISRDALEAVDLESMYEYYGYCNDLLVKLNARSTRVADVSIPAVYGDEKSSIVYSTYVRNVSGMLLRNFLWRLETRYLRFDFHPVVLFYLFGAGASALGSLGVLWSFLSRGRSGESLFVRVLASTQLFLVGWLFLLFAMVFDMQENEDREVVIHE</sequence>
<proteinExistence type="predicted"/>
<dbReference type="Pfam" id="PF00535">
    <property type="entry name" value="Glycos_transf_2"/>
    <property type="match status" value="2"/>
</dbReference>
<dbReference type="PANTHER" id="PTHR48090">
    <property type="entry name" value="UNDECAPRENYL-PHOSPHATE 4-DEOXY-4-FORMAMIDO-L-ARABINOSE TRANSFERASE-RELATED"/>
    <property type="match status" value="1"/>
</dbReference>
<dbReference type="RefSeq" id="WP_254155805.1">
    <property type="nucleotide sequence ID" value="NZ_CP100355.1"/>
</dbReference>
<dbReference type="Proteomes" id="UP001056855">
    <property type="component" value="Chromosome"/>
</dbReference>
<dbReference type="CDD" id="cd04179">
    <property type="entry name" value="DPM_DPG-synthase_like"/>
    <property type="match status" value="1"/>
</dbReference>
<dbReference type="EMBL" id="CP100355">
    <property type="protein sequence ID" value="UTF52064.1"/>
    <property type="molecule type" value="Genomic_DNA"/>
</dbReference>